<dbReference type="Gene3D" id="3.40.50.150">
    <property type="entry name" value="Vaccinia Virus protein VP39"/>
    <property type="match status" value="1"/>
</dbReference>
<dbReference type="SUPFAM" id="SSF53335">
    <property type="entry name" value="S-adenosyl-L-methionine-dependent methyltransferases"/>
    <property type="match status" value="1"/>
</dbReference>
<comment type="function">
    <text evidence="6">Specifically methylates the N7 position of a guanine in 16S rRNA.</text>
</comment>
<comment type="subcellular location">
    <subcellularLocation>
        <location evidence="6">Cytoplasm</location>
    </subcellularLocation>
</comment>
<dbReference type="Pfam" id="PF02527">
    <property type="entry name" value="GidB"/>
    <property type="match status" value="1"/>
</dbReference>
<dbReference type="EC" id="2.1.1.-" evidence="6"/>
<comment type="similarity">
    <text evidence="6">Belongs to the methyltransferase superfamily. RNA methyltransferase RsmG family.</text>
</comment>
<keyword evidence="4 6" id="KW-0808">Transferase</keyword>
<evidence type="ECO:0000313" key="8">
    <source>
        <dbReference type="Proteomes" id="UP000182146"/>
    </source>
</evidence>
<dbReference type="GO" id="GO:0070043">
    <property type="term" value="F:rRNA (guanine-N7-)-methyltransferase activity"/>
    <property type="evidence" value="ECO:0007669"/>
    <property type="project" value="UniProtKB-UniRule"/>
</dbReference>
<dbReference type="InterPro" id="IPR029063">
    <property type="entry name" value="SAM-dependent_MTases_sf"/>
</dbReference>
<keyword evidence="2 6" id="KW-0698">rRNA processing</keyword>
<gene>
    <name evidence="6" type="primary">rsmG</name>
    <name evidence="7" type="ORF">SAMN05660860_01129</name>
</gene>
<dbReference type="Proteomes" id="UP000182146">
    <property type="component" value="Unassembled WGS sequence"/>
</dbReference>
<comment type="caution">
    <text evidence="6">Lacks conserved residue(s) required for the propagation of feature annotation.</text>
</comment>
<reference evidence="7 8" key="1">
    <citation type="submission" date="2016-10" db="EMBL/GenBank/DDBJ databases">
        <authorList>
            <person name="de Groot N.N."/>
        </authorList>
    </citation>
    <scope>NUCLEOTIDE SEQUENCE [LARGE SCALE GENOMIC DNA]</scope>
    <source>
        <strain evidence="7 8">DSM 17813</strain>
    </source>
</reference>
<evidence type="ECO:0000256" key="4">
    <source>
        <dbReference type="ARBA" id="ARBA00022679"/>
    </source>
</evidence>
<dbReference type="STRING" id="392333.SAMN05660860_01129"/>
<keyword evidence="3 6" id="KW-0489">Methyltransferase</keyword>
<dbReference type="AlphaFoldDB" id="A0A1G9MEN9"/>
<protein>
    <recommendedName>
        <fullName evidence="6">Ribosomal RNA small subunit methyltransferase G</fullName>
        <ecNumber evidence="6">2.1.1.-</ecNumber>
    </recommendedName>
    <alternativeName>
        <fullName evidence="6">16S rRNA 7-methylguanosine methyltransferase</fullName>
        <shortName evidence="6">16S rRNA m7G methyltransferase</shortName>
    </alternativeName>
</protein>
<evidence type="ECO:0000313" key="7">
    <source>
        <dbReference type="EMBL" id="SDL72748.1"/>
    </source>
</evidence>
<evidence type="ECO:0000256" key="6">
    <source>
        <dbReference type="HAMAP-Rule" id="MF_00074"/>
    </source>
</evidence>
<evidence type="ECO:0000256" key="5">
    <source>
        <dbReference type="ARBA" id="ARBA00022691"/>
    </source>
</evidence>
<dbReference type="HAMAP" id="MF_00074">
    <property type="entry name" value="16SrRNA_methyltr_G"/>
    <property type="match status" value="1"/>
</dbReference>
<dbReference type="EMBL" id="FNGU01000002">
    <property type="protein sequence ID" value="SDL72748.1"/>
    <property type="molecule type" value="Genomic_DNA"/>
</dbReference>
<feature type="binding site" evidence="6">
    <location>
        <begin position="127"/>
        <end position="128"/>
    </location>
    <ligand>
        <name>S-adenosyl-L-methionine</name>
        <dbReference type="ChEBI" id="CHEBI:59789"/>
    </ligand>
</feature>
<dbReference type="OrthoDB" id="9808773at2"/>
<proteinExistence type="inferred from homology"/>
<keyword evidence="5 6" id="KW-0949">S-adenosyl-L-methionine</keyword>
<dbReference type="InterPro" id="IPR003682">
    <property type="entry name" value="rRNA_ssu_MeTfrase_G"/>
</dbReference>
<dbReference type="RefSeq" id="WP_052445899.1">
    <property type="nucleotide sequence ID" value="NZ_FNGU01000002.1"/>
</dbReference>
<dbReference type="PIRSF" id="PIRSF003078">
    <property type="entry name" value="GidB"/>
    <property type="match status" value="1"/>
</dbReference>
<sequence>MNVQSLLSTQLEALGLSVSRTVQEQLLLYQREMLAWNRKINLTAIRDQAQSVEKHLVDSLTPLPLLSGAVNLLDLGSGPGLPAIPLKIACSELRVVSLEAQEKKVLFQRHAARILGLTGFTPVRARIEEFALDPAQRRAYDLVIARALAHIEQLLQWAAPFLPEGGRFIAMKAQEDEGDLECLAVAAGFQWVGQRELVLPASGARRRLEVFVRCG</sequence>
<keyword evidence="1 6" id="KW-0963">Cytoplasm</keyword>
<evidence type="ECO:0000256" key="3">
    <source>
        <dbReference type="ARBA" id="ARBA00022603"/>
    </source>
</evidence>
<feature type="binding site" evidence="6">
    <location>
        <position position="146"/>
    </location>
    <ligand>
        <name>S-adenosyl-L-methionine</name>
        <dbReference type="ChEBI" id="CHEBI:59789"/>
    </ligand>
</feature>
<organism evidence="7 8">
    <name type="scientific">Geoalkalibacter ferrihydriticus</name>
    <dbReference type="NCBI Taxonomy" id="392333"/>
    <lineage>
        <taxon>Bacteria</taxon>
        <taxon>Pseudomonadati</taxon>
        <taxon>Thermodesulfobacteriota</taxon>
        <taxon>Desulfuromonadia</taxon>
        <taxon>Desulfuromonadales</taxon>
        <taxon>Geoalkalibacteraceae</taxon>
        <taxon>Geoalkalibacter</taxon>
    </lineage>
</organism>
<evidence type="ECO:0000256" key="1">
    <source>
        <dbReference type="ARBA" id="ARBA00022490"/>
    </source>
</evidence>
<dbReference type="PANTHER" id="PTHR31760">
    <property type="entry name" value="S-ADENOSYL-L-METHIONINE-DEPENDENT METHYLTRANSFERASES SUPERFAMILY PROTEIN"/>
    <property type="match status" value="1"/>
</dbReference>
<name>A0A1G9MEN9_9BACT</name>
<dbReference type="GO" id="GO:0005829">
    <property type="term" value="C:cytosol"/>
    <property type="evidence" value="ECO:0007669"/>
    <property type="project" value="TreeGrafter"/>
</dbReference>
<feature type="binding site" evidence="6">
    <location>
        <position position="76"/>
    </location>
    <ligand>
        <name>S-adenosyl-L-methionine</name>
        <dbReference type="ChEBI" id="CHEBI:59789"/>
    </ligand>
</feature>
<dbReference type="CDD" id="cd02440">
    <property type="entry name" value="AdoMet_MTases"/>
    <property type="match status" value="1"/>
</dbReference>
<evidence type="ECO:0000256" key="2">
    <source>
        <dbReference type="ARBA" id="ARBA00022552"/>
    </source>
</evidence>
<dbReference type="PANTHER" id="PTHR31760:SF0">
    <property type="entry name" value="S-ADENOSYL-L-METHIONINE-DEPENDENT METHYLTRANSFERASES SUPERFAMILY PROTEIN"/>
    <property type="match status" value="1"/>
</dbReference>
<dbReference type="NCBIfam" id="TIGR00138">
    <property type="entry name" value="rsmG_gidB"/>
    <property type="match status" value="1"/>
</dbReference>
<feature type="binding site" evidence="6">
    <location>
        <position position="81"/>
    </location>
    <ligand>
        <name>S-adenosyl-L-methionine</name>
        <dbReference type="ChEBI" id="CHEBI:59789"/>
    </ligand>
</feature>
<accession>A0A1G9MEN9</accession>